<gene>
    <name evidence="1" type="ORF">IHE39_01055</name>
</gene>
<sequence length="137" mass="14466">MSEASSVERFNPPGMAFSGMSQAVGCGDFVLVSGQVALRDGRIVCTGDPAGQTEQVFRNIEAVLTEAGLTRAHVVSLRCFLTSPDAYQAYASVKNRIFADNPPAASAMVVTALVLPEIMVEVEAVAWRHALAKPGVV</sequence>
<dbReference type="PANTHER" id="PTHR43857">
    <property type="entry name" value="BLR7761 PROTEIN"/>
    <property type="match status" value="1"/>
</dbReference>
<proteinExistence type="predicted"/>
<dbReference type="InterPro" id="IPR006175">
    <property type="entry name" value="YjgF/YER057c/UK114"/>
</dbReference>
<dbReference type="Pfam" id="PF01042">
    <property type="entry name" value="Ribonuc_L-PSP"/>
    <property type="match status" value="1"/>
</dbReference>
<dbReference type="RefSeq" id="WP_192565227.1">
    <property type="nucleotide sequence ID" value="NZ_JACZEP010000001.1"/>
</dbReference>
<evidence type="ECO:0000313" key="2">
    <source>
        <dbReference type="Proteomes" id="UP000598227"/>
    </source>
</evidence>
<protein>
    <submittedName>
        <fullName evidence="1">RidA family protein</fullName>
    </submittedName>
</protein>
<dbReference type="SUPFAM" id="SSF55298">
    <property type="entry name" value="YjgF-like"/>
    <property type="match status" value="1"/>
</dbReference>
<comment type="caution">
    <text evidence="1">The sequence shown here is derived from an EMBL/GenBank/DDBJ whole genome shotgun (WGS) entry which is preliminary data.</text>
</comment>
<dbReference type="Gene3D" id="3.30.1330.40">
    <property type="entry name" value="RutC-like"/>
    <property type="match status" value="1"/>
</dbReference>
<keyword evidence="2" id="KW-1185">Reference proteome</keyword>
<accession>A0ABR9GGT6</accession>
<dbReference type="CDD" id="cd00448">
    <property type="entry name" value="YjgF_YER057c_UK114_family"/>
    <property type="match status" value="1"/>
</dbReference>
<dbReference type="PANTHER" id="PTHR43857:SF1">
    <property type="entry name" value="YJGH FAMILY PROTEIN"/>
    <property type="match status" value="1"/>
</dbReference>
<organism evidence="1 2">
    <name type="scientific">Aminobacter carboxidus</name>
    <dbReference type="NCBI Taxonomy" id="376165"/>
    <lineage>
        <taxon>Bacteria</taxon>
        <taxon>Pseudomonadati</taxon>
        <taxon>Pseudomonadota</taxon>
        <taxon>Alphaproteobacteria</taxon>
        <taxon>Hyphomicrobiales</taxon>
        <taxon>Phyllobacteriaceae</taxon>
        <taxon>Aminobacter</taxon>
    </lineage>
</organism>
<dbReference type="InterPro" id="IPR035959">
    <property type="entry name" value="RutC-like_sf"/>
</dbReference>
<name>A0ABR9GGT6_9HYPH</name>
<reference evidence="1 2" key="1">
    <citation type="submission" date="2020-09" db="EMBL/GenBank/DDBJ databases">
        <title>Draft Genome Sequence of Aminobacter carboxidus type strain DSM 1086, a soil Gram-negative carboxydobacterium.</title>
        <authorList>
            <person name="Turrini P."/>
            <person name="Tescari M."/>
            <person name="Artuso I."/>
            <person name="Lugli G.A."/>
            <person name="Frangipani E."/>
            <person name="Ventura M."/>
            <person name="Visca P."/>
        </authorList>
    </citation>
    <scope>NUCLEOTIDE SEQUENCE [LARGE SCALE GENOMIC DNA]</scope>
    <source>
        <strain evidence="1 2">DSM 1086</strain>
    </source>
</reference>
<dbReference type="Proteomes" id="UP000598227">
    <property type="component" value="Unassembled WGS sequence"/>
</dbReference>
<dbReference type="EMBL" id="JACZEP010000001">
    <property type="protein sequence ID" value="MBE1202870.1"/>
    <property type="molecule type" value="Genomic_DNA"/>
</dbReference>
<evidence type="ECO:0000313" key="1">
    <source>
        <dbReference type="EMBL" id="MBE1202870.1"/>
    </source>
</evidence>